<dbReference type="AlphaFoldDB" id="X8J8R1"/>
<dbReference type="GO" id="GO:0016301">
    <property type="term" value="F:kinase activity"/>
    <property type="evidence" value="ECO:0007669"/>
    <property type="project" value="UniProtKB-KW"/>
</dbReference>
<proteinExistence type="predicted"/>
<organism evidence="1 2">
    <name type="scientific">Rhizoctonia solani AG-3 Rhs1AP</name>
    <dbReference type="NCBI Taxonomy" id="1086054"/>
    <lineage>
        <taxon>Eukaryota</taxon>
        <taxon>Fungi</taxon>
        <taxon>Dikarya</taxon>
        <taxon>Basidiomycota</taxon>
        <taxon>Agaricomycotina</taxon>
        <taxon>Agaricomycetes</taxon>
        <taxon>Cantharellales</taxon>
        <taxon>Ceratobasidiaceae</taxon>
        <taxon>Rhizoctonia</taxon>
    </lineage>
</organism>
<comment type="caution">
    <text evidence="1">The sequence shown here is derived from an EMBL/GenBank/DDBJ whole genome shotgun (WGS) entry which is preliminary data.</text>
</comment>
<gene>
    <name evidence="1" type="ORF">RSOL_340350</name>
</gene>
<keyword evidence="1" id="KW-0418">Kinase</keyword>
<accession>X8J8R1</accession>
<evidence type="ECO:0000313" key="2">
    <source>
        <dbReference type="Proteomes" id="UP000030108"/>
    </source>
</evidence>
<dbReference type="EMBL" id="JATN01000319">
    <property type="protein sequence ID" value="EUC60400.1"/>
    <property type="molecule type" value="Genomic_DNA"/>
</dbReference>
<evidence type="ECO:0000313" key="1">
    <source>
        <dbReference type="EMBL" id="EUC60400.1"/>
    </source>
</evidence>
<reference evidence="2" key="1">
    <citation type="journal article" date="2014" name="Genome Announc.">
        <title>Draft genome sequence of the plant-pathogenic soil fungus Rhizoctonia solani anastomosis group 3 strain Rhs1AP.</title>
        <authorList>
            <person name="Cubeta M.A."/>
            <person name="Thomas E."/>
            <person name="Dean R.A."/>
            <person name="Jabaji S."/>
            <person name="Neate S.M."/>
            <person name="Tavantzis S."/>
            <person name="Toda T."/>
            <person name="Vilgalys R."/>
            <person name="Bharathan N."/>
            <person name="Fedorova-Abrams N."/>
            <person name="Pakala S.B."/>
            <person name="Pakala S.M."/>
            <person name="Zafar N."/>
            <person name="Joardar V."/>
            <person name="Losada L."/>
            <person name="Nierman W.C."/>
        </authorList>
    </citation>
    <scope>NUCLEOTIDE SEQUENCE [LARGE SCALE GENOMIC DNA]</scope>
    <source>
        <strain evidence="2">AG-3</strain>
    </source>
</reference>
<sequence>MPKSKQHVPYRERKCLSRTDYYMSIDTHLGRDDLERLGHVLMYFSRGHLT</sequence>
<dbReference type="Proteomes" id="UP000030108">
    <property type="component" value="Unassembled WGS sequence"/>
</dbReference>
<dbReference type="OrthoDB" id="5800476at2759"/>
<protein>
    <submittedName>
        <fullName evidence="1">Casein kinase I</fullName>
    </submittedName>
</protein>
<name>X8J8R1_9AGAM</name>
<dbReference type="Gene3D" id="1.10.510.10">
    <property type="entry name" value="Transferase(Phosphotransferase) domain 1"/>
    <property type="match status" value="1"/>
</dbReference>
<keyword evidence="1" id="KW-0808">Transferase</keyword>